<dbReference type="PANTHER" id="PTHR12532:SF0">
    <property type="entry name" value="TRANSLATIONAL ACTIVATOR OF CYTOCHROME C OXIDASE 1"/>
    <property type="match status" value="1"/>
</dbReference>
<dbReference type="InterPro" id="IPR048300">
    <property type="entry name" value="TACO1_YebC-like_2nd/3rd_dom"/>
</dbReference>
<dbReference type="GO" id="GO:0005737">
    <property type="term" value="C:cytoplasm"/>
    <property type="evidence" value="ECO:0007669"/>
    <property type="project" value="UniProtKB-SubCell"/>
</dbReference>
<dbReference type="InterPro" id="IPR002876">
    <property type="entry name" value="Transcrip_reg_TACO1-like"/>
</dbReference>
<dbReference type="Pfam" id="PF20772">
    <property type="entry name" value="TACO1_YebC_N"/>
    <property type="match status" value="1"/>
</dbReference>
<evidence type="ECO:0000256" key="4">
    <source>
        <dbReference type="HAMAP-Rule" id="MF_00693"/>
    </source>
</evidence>
<keyword evidence="2 4" id="KW-0805">Transcription regulation</keyword>
<dbReference type="AlphaFoldDB" id="A0A2M6Z1W1"/>
<protein>
    <recommendedName>
        <fullName evidence="4">Probable transcriptional regulatory protein COS93_02615</fullName>
    </recommendedName>
</protein>
<dbReference type="GO" id="GO:0003677">
    <property type="term" value="F:DNA binding"/>
    <property type="evidence" value="ECO:0007669"/>
    <property type="project" value="UniProtKB-UniRule"/>
</dbReference>
<dbReference type="Gene3D" id="3.30.70.980">
    <property type="match status" value="2"/>
</dbReference>
<keyword evidence="4" id="KW-0963">Cytoplasm</keyword>
<dbReference type="Pfam" id="PF01709">
    <property type="entry name" value="Transcrip_reg"/>
    <property type="match status" value="1"/>
</dbReference>
<dbReference type="FunFam" id="1.10.10.200:FF:000002">
    <property type="entry name" value="Probable transcriptional regulatory protein CLM62_37755"/>
    <property type="match status" value="1"/>
</dbReference>
<dbReference type="InterPro" id="IPR049083">
    <property type="entry name" value="TACO1_YebC_N"/>
</dbReference>
<gene>
    <name evidence="7" type="ORF">COS93_02615</name>
</gene>
<evidence type="ECO:0000313" key="8">
    <source>
        <dbReference type="Proteomes" id="UP000228777"/>
    </source>
</evidence>
<dbReference type="NCBIfam" id="NF001030">
    <property type="entry name" value="PRK00110.1"/>
    <property type="match status" value="1"/>
</dbReference>
<evidence type="ECO:0000256" key="2">
    <source>
        <dbReference type="ARBA" id="ARBA00023015"/>
    </source>
</evidence>
<dbReference type="Gene3D" id="1.10.10.200">
    <property type="match status" value="1"/>
</dbReference>
<name>A0A2M6Z1W1_9BACT</name>
<dbReference type="NCBIfam" id="TIGR01033">
    <property type="entry name" value="YebC/PmpR family DNA-binding transcriptional regulator"/>
    <property type="match status" value="1"/>
</dbReference>
<dbReference type="EMBL" id="PEWP01000054">
    <property type="protein sequence ID" value="PIU46394.1"/>
    <property type="molecule type" value="Genomic_DNA"/>
</dbReference>
<accession>A0A2M6Z1W1</accession>
<dbReference type="NCBIfam" id="NF009044">
    <property type="entry name" value="PRK12378.1"/>
    <property type="match status" value="1"/>
</dbReference>
<dbReference type="Proteomes" id="UP000228777">
    <property type="component" value="Unassembled WGS sequence"/>
</dbReference>
<dbReference type="InterPro" id="IPR029072">
    <property type="entry name" value="YebC-like"/>
</dbReference>
<organism evidence="7 8">
    <name type="scientific">bacterium (Candidatus Gribaldobacteria) CG07_land_8_20_14_0_80_33_18</name>
    <dbReference type="NCBI Taxonomy" id="2014272"/>
    <lineage>
        <taxon>Bacteria</taxon>
        <taxon>Candidatus Gribaldobacteria</taxon>
    </lineage>
</organism>
<dbReference type="InterPro" id="IPR017856">
    <property type="entry name" value="Integrase-like_N"/>
</dbReference>
<comment type="subcellular location">
    <subcellularLocation>
        <location evidence="4">Cytoplasm</location>
    </subcellularLocation>
</comment>
<proteinExistence type="inferred from homology"/>
<dbReference type="HAMAP" id="MF_00693">
    <property type="entry name" value="Transcrip_reg_TACO1"/>
    <property type="match status" value="1"/>
</dbReference>
<evidence type="ECO:0000259" key="5">
    <source>
        <dbReference type="Pfam" id="PF01709"/>
    </source>
</evidence>
<evidence type="ECO:0000256" key="3">
    <source>
        <dbReference type="ARBA" id="ARBA00023163"/>
    </source>
</evidence>
<evidence type="ECO:0000259" key="6">
    <source>
        <dbReference type="Pfam" id="PF20772"/>
    </source>
</evidence>
<sequence>MSGHSHAKKIRGQKTITDQKRGQIFSKMARVISIAVKEGGPTPETNNKLRVAIEQAKQFNLPKENIERAIKQATGNGEEANLEEVLCEAYGPGGIAIIIEGITDNKNRSLSEVKQILNQHGGKLVQEGAIKWMFEKKGCITVNIKNQKSNIKNKEDLELLAIGAEAEDFYWYDNNLDIYAGIKDLEKVKKNLEEKGVKIDSASLDWKPKEMIEVGEKEKESCQKLFEELDENDAVQNIYSNLKNL</sequence>
<keyword evidence="4 7" id="KW-0238">DNA-binding</keyword>
<reference evidence="8" key="1">
    <citation type="submission" date="2017-09" db="EMBL/GenBank/DDBJ databases">
        <title>Depth-based differentiation of microbial function through sediment-hosted aquifers and enrichment of novel symbionts in the deep terrestrial subsurface.</title>
        <authorList>
            <person name="Probst A.J."/>
            <person name="Ladd B."/>
            <person name="Jarett J.K."/>
            <person name="Geller-Mcgrath D.E."/>
            <person name="Sieber C.M.K."/>
            <person name="Emerson J.B."/>
            <person name="Anantharaman K."/>
            <person name="Thomas B.C."/>
            <person name="Malmstrom R."/>
            <person name="Stieglmeier M."/>
            <person name="Klingl A."/>
            <person name="Woyke T."/>
            <person name="Ryan C.M."/>
            <person name="Banfield J.F."/>
        </authorList>
    </citation>
    <scope>NUCLEOTIDE SEQUENCE [LARGE SCALE GENOMIC DNA]</scope>
</reference>
<dbReference type="InterPro" id="IPR026564">
    <property type="entry name" value="Transcrip_reg_TACO1-like_dom3"/>
</dbReference>
<comment type="similarity">
    <text evidence="1 4">Belongs to the TACO1 family.</text>
</comment>
<feature type="domain" description="TACO1/YebC-like N-terminal" evidence="6">
    <location>
        <begin position="5"/>
        <end position="76"/>
    </location>
</feature>
<evidence type="ECO:0000313" key="7">
    <source>
        <dbReference type="EMBL" id="PIU46394.1"/>
    </source>
</evidence>
<dbReference type="SUPFAM" id="SSF75625">
    <property type="entry name" value="YebC-like"/>
    <property type="match status" value="1"/>
</dbReference>
<evidence type="ECO:0000256" key="1">
    <source>
        <dbReference type="ARBA" id="ARBA00008724"/>
    </source>
</evidence>
<comment type="caution">
    <text evidence="7">The sequence shown here is derived from an EMBL/GenBank/DDBJ whole genome shotgun (WGS) entry which is preliminary data.</text>
</comment>
<dbReference type="GO" id="GO:0006355">
    <property type="term" value="P:regulation of DNA-templated transcription"/>
    <property type="evidence" value="ECO:0007669"/>
    <property type="project" value="UniProtKB-UniRule"/>
</dbReference>
<keyword evidence="3 4" id="KW-0804">Transcription</keyword>
<feature type="domain" description="TACO1/YebC-like second and third" evidence="5">
    <location>
        <begin position="82"/>
        <end position="242"/>
    </location>
</feature>
<dbReference type="PANTHER" id="PTHR12532">
    <property type="entry name" value="TRANSLATIONAL ACTIVATOR OF CYTOCHROME C OXIDASE 1"/>
    <property type="match status" value="1"/>
</dbReference>